<proteinExistence type="predicted"/>
<feature type="region of interest" description="Disordered" evidence="1">
    <location>
        <begin position="257"/>
        <end position="279"/>
    </location>
</feature>
<evidence type="ECO:0000313" key="2">
    <source>
        <dbReference type="EMBL" id="KAL3313548.1"/>
    </source>
</evidence>
<evidence type="ECO:0000256" key="1">
    <source>
        <dbReference type="SAM" id="MobiDB-lite"/>
    </source>
</evidence>
<accession>A0ABD2Q2D6</accession>
<gene>
    <name evidence="2" type="ORF">Ciccas_007849</name>
</gene>
<comment type="caution">
    <text evidence="2">The sequence shown here is derived from an EMBL/GenBank/DDBJ whole genome shotgun (WGS) entry which is preliminary data.</text>
</comment>
<feature type="region of interest" description="Disordered" evidence="1">
    <location>
        <begin position="221"/>
        <end position="242"/>
    </location>
</feature>
<feature type="region of interest" description="Disordered" evidence="1">
    <location>
        <begin position="1"/>
        <end position="60"/>
    </location>
</feature>
<reference evidence="2 3" key="1">
    <citation type="submission" date="2024-11" db="EMBL/GenBank/DDBJ databases">
        <title>Adaptive evolution of stress response genes in parasites aligns with host niche diversity.</title>
        <authorList>
            <person name="Hahn C."/>
            <person name="Resl P."/>
        </authorList>
    </citation>
    <scope>NUCLEOTIDE SEQUENCE [LARGE SCALE GENOMIC DNA]</scope>
    <source>
        <strain evidence="2">EGGRZ-B1_66</strain>
        <tissue evidence="2">Body</tissue>
    </source>
</reference>
<organism evidence="2 3">
    <name type="scientific">Cichlidogyrus casuarinus</name>
    <dbReference type="NCBI Taxonomy" id="1844966"/>
    <lineage>
        <taxon>Eukaryota</taxon>
        <taxon>Metazoa</taxon>
        <taxon>Spiralia</taxon>
        <taxon>Lophotrochozoa</taxon>
        <taxon>Platyhelminthes</taxon>
        <taxon>Monogenea</taxon>
        <taxon>Monopisthocotylea</taxon>
        <taxon>Dactylogyridea</taxon>
        <taxon>Ancyrocephalidae</taxon>
        <taxon>Cichlidogyrus</taxon>
    </lineage>
</organism>
<dbReference type="EMBL" id="JBJKFK010001274">
    <property type="protein sequence ID" value="KAL3313548.1"/>
    <property type="molecule type" value="Genomic_DNA"/>
</dbReference>
<dbReference type="Proteomes" id="UP001626550">
    <property type="component" value="Unassembled WGS sequence"/>
</dbReference>
<keyword evidence="3" id="KW-1185">Reference proteome</keyword>
<feature type="compositionally biased region" description="Polar residues" evidence="1">
    <location>
        <begin position="258"/>
        <end position="270"/>
    </location>
</feature>
<evidence type="ECO:0000313" key="3">
    <source>
        <dbReference type="Proteomes" id="UP001626550"/>
    </source>
</evidence>
<protein>
    <submittedName>
        <fullName evidence="2">Uncharacterized protein</fullName>
    </submittedName>
</protein>
<sequence length="353" mass="39945">MAEQHQLPTAYSTPTRFSPSNEFDSSSENPLAMVSRSTKTSNNSRGSSGDLDPPNLPTSPITIKMEEQSAYMPNPWLEPNYDFNATTSTIPQQASVKENEFSQQENEHYRNTDCVNYNPQLPNLIKSQKCPSIYNMPYCQEYNQLQASYAVAAVQQHAQYFNQAMAMQQEYAQQLYQQRQSYPLFQGYEHALSQMASQRSHYGNEIYGAAPGYFSQWNEDQQTVRSHGTPEKRAAATSPSYPKAMQKAKRLRLMESEVSMQTNGTQSSRTSNASSLQSSKQSIDVKELIRILPDSPKRGASAWLENDPILFKSLCVGGCDYRRNSVKLTLKENRVWSHVYPCNTEMIATNSGR</sequence>
<feature type="compositionally biased region" description="Polar residues" evidence="1">
    <location>
        <begin position="1"/>
        <end position="47"/>
    </location>
</feature>
<name>A0ABD2Q2D6_9PLAT</name>
<dbReference type="AlphaFoldDB" id="A0ABD2Q2D6"/>